<keyword evidence="7" id="KW-0326">Glycosidase</keyword>
<name>A0A9D2C096_9FIRM</name>
<dbReference type="NCBIfam" id="TIGR01704">
    <property type="entry name" value="MTA_SAH-Nsdase"/>
    <property type="match status" value="1"/>
</dbReference>
<comment type="pathway">
    <text evidence="1">Amino-acid biosynthesis; L-methionine biosynthesis via salvage pathway; S-methyl-5-thio-alpha-D-ribose 1-phosphate from S-methyl-5'-thioadenosine (hydrolase route): step 1/2.</text>
</comment>
<dbReference type="Proteomes" id="UP000823915">
    <property type="component" value="Unassembled WGS sequence"/>
</dbReference>
<dbReference type="NCBIfam" id="NF004079">
    <property type="entry name" value="PRK05584.1"/>
    <property type="match status" value="1"/>
</dbReference>
<evidence type="ECO:0000256" key="1">
    <source>
        <dbReference type="ARBA" id="ARBA00004945"/>
    </source>
</evidence>
<dbReference type="InterPro" id="IPR000845">
    <property type="entry name" value="Nucleoside_phosphorylase_d"/>
</dbReference>
<evidence type="ECO:0000313" key="7">
    <source>
        <dbReference type="EMBL" id="HIY26993.1"/>
    </source>
</evidence>
<keyword evidence="3" id="KW-0028">Amino-acid biosynthesis</keyword>
<dbReference type="GO" id="GO:0019509">
    <property type="term" value="P:L-methionine salvage from methylthioadenosine"/>
    <property type="evidence" value="ECO:0007669"/>
    <property type="project" value="InterPro"/>
</dbReference>
<dbReference type="SUPFAM" id="SSF53167">
    <property type="entry name" value="Purine and uridine phosphorylases"/>
    <property type="match status" value="1"/>
</dbReference>
<organism evidence="7 8">
    <name type="scientific">Candidatus Acutalibacter pullistercoris</name>
    <dbReference type="NCBI Taxonomy" id="2838418"/>
    <lineage>
        <taxon>Bacteria</taxon>
        <taxon>Bacillati</taxon>
        <taxon>Bacillota</taxon>
        <taxon>Clostridia</taxon>
        <taxon>Eubacteriales</taxon>
        <taxon>Acutalibacteraceae</taxon>
        <taxon>Acutalibacter</taxon>
    </lineage>
</organism>
<evidence type="ECO:0000256" key="4">
    <source>
        <dbReference type="ARBA" id="ARBA00022801"/>
    </source>
</evidence>
<sequence>MERKQPVAIIGAMEMEIEALLGAMEEEESRVVAGLVFHRGKISGVDCVVARCGAGKVNAAVCAQTMVCLYDPRLLINLGVAGGVDVEIGGLVVAQSCVQYDFDTTAVDPTPRGTILLAQPDGTDKEVLYFPCDERVGDILAQEAQRIYGGVVRGVVATGDRFMADKDWSRRLGEEYGARAIEMEGGSVAQVCCMNQIPCAVLRAISDNANGDATVDFPTFARSSSEKSAKLLEQALPLL</sequence>
<dbReference type="InterPro" id="IPR035994">
    <property type="entry name" value="Nucleoside_phosphorylase_sf"/>
</dbReference>
<keyword evidence="5" id="KW-0486">Methionine biosynthesis</keyword>
<keyword evidence="4 7" id="KW-0378">Hydrolase</keyword>
<dbReference type="GO" id="GO:0008782">
    <property type="term" value="F:adenosylhomocysteine nucleosidase activity"/>
    <property type="evidence" value="ECO:0007669"/>
    <property type="project" value="UniProtKB-EC"/>
</dbReference>
<dbReference type="PANTHER" id="PTHR46832">
    <property type="entry name" value="5'-METHYLTHIOADENOSINE/S-ADENOSYLHOMOCYSTEINE NUCLEOSIDASE"/>
    <property type="match status" value="1"/>
</dbReference>
<dbReference type="Gene3D" id="3.40.50.1580">
    <property type="entry name" value="Nucleoside phosphorylase domain"/>
    <property type="match status" value="1"/>
</dbReference>
<dbReference type="Pfam" id="PF01048">
    <property type="entry name" value="PNP_UDP_1"/>
    <property type="match status" value="1"/>
</dbReference>
<protein>
    <recommendedName>
        <fullName evidence="2">adenosylhomocysteine nucleosidase</fullName>
        <ecNumber evidence="2">3.2.2.9</ecNumber>
    </recommendedName>
</protein>
<dbReference type="GO" id="GO:0019284">
    <property type="term" value="P:L-methionine salvage from S-adenosylmethionine"/>
    <property type="evidence" value="ECO:0007669"/>
    <property type="project" value="TreeGrafter"/>
</dbReference>
<evidence type="ECO:0000259" key="6">
    <source>
        <dbReference type="Pfam" id="PF01048"/>
    </source>
</evidence>
<evidence type="ECO:0000256" key="5">
    <source>
        <dbReference type="ARBA" id="ARBA00023167"/>
    </source>
</evidence>
<evidence type="ECO:0000313" key="8">
    <source>
        <dbReference type="Proteomes" id="UP000823915"/>
    </source>
</evidence>
<gene>
    <name evidence="7" type="ORF">H9838_07480</name>
</gene>
<accession>A0A9D2C096</accession>
<dbReference type="GO" id="GO:0008930">
    <property type="term" value="F:methylthioadenosine nucleosidase activity"/>
    <property type="evidence" value="ECO:0007669"/>
    <property type="project" value="InterPro"/>
</dbReference>
<reference evidence="7" key="2">
    <citation type="submission" date="2021-04" db="EMBL/GenBank/DDBJ databases">
        <authorList>
            <person name="Gilroy R."/>
        </authorList>
    </citation>
    <scope>NUCLEOTIDE SEQUENCE</scope>
    <source>
        <strain evidence="7">1282</strain>
    </source>
</reference>
<dbReference type="AlphaFoldDB" id="A0A9D2C096"/>
<reference evidence="7" key="1">
    <citation type="journal article" date="2021" name="PeerJ">
        <title>Extensive microbial diversity within the chicken gut microbiome revealed by metagenomics and culture.</title>
        <authorList>
            <person name="Gilroy R."/>
            <person name="Ravi A."/>
            <person name="Getino M."/>
            <person name="Pursley I."/>
            <person name="Horton D.L."/>
            <person name="Alikhan N.F."/>
            <person name="Baker D."/>
            <person name="Gharbi K."/>
            <person name="Hall N."/>
            <person name="Watson M."/>
            <person name="Adriaenssens E.M."/>
            <person name="Foster-Nyarko E."/>
            <person name="Jarju S."/>
            <person name="Secka A."/>
            <person name="Antonio M."/>
            <person name="Oren A."/>
            <person name="Chaudhuri R.R."/>
            <person name="La Ragione R."/>
            <person name="Hildebrand F."/>
            <person name="Pallen M.J."/>
        </authorList>
    </citation>
    <scope>NUCLEOTIDE SEQUENCE</scope>
    <source>
        <strain evidence="7">1282</strain>
    </source>
</reference>
<dbReference type="EC" id="3.2.2.9" evidence="2"/>
<proteinExistence type="predicted"/>
<dbReference type="PANTHER" id="PTHR46832:SF1">
    <property type="entry name" value="5'-METHYLTHIOADENOSINE_S-ADENOSYLHOMOCYSTEINE NUCLEOSIDASE"/>
    <property type="match status" value="1"/>
</dbReference>
<dbReference type="CDD" id="cd09008">
    <property type="entry name" value="MTAN"/>
    <property type="match status" value="1"/>
</dbReference>
<comment type="caution">
    <text evidence="7">The sequence shown here is derived from an EMBL/GenBank/DDBJ whole genome shotgun (WGS) entry which is preliminary data.</text>
</comment>
<dbReference type="InterPro" id="IPR010049">
    <property type="entry name" value="MTA_SAH_Nsdase"/>
</dbReference>
<evidence type="ECO:0000256" key="2">
    <source>
        <dbReference type="ARBA" id="ARBA00011974"/>
    </source>
</evidence>
<dbReference type="GO" id="GO:0009164">
    <property type="term" value="P:nucleoside catabolic process"/>
    <property type="evidence" value="ECO:0007669"/>
    <property type="project" value="InterPro"/>
</dbReference>
<dbReference type="GO" id="GO:0005829">
    <property type="term" value="C:cytosol"/>
    <property type="evidence" value="ECO:0007669"/>
    <property type="project" value="TreeGrafter"/>
</dbReference>
<dbReference type="EMBL" id="DXDU01000118">
    <property type="protein sequence ID" value="HIY26993.1"/>
    <property type="molecule type" value="Genomic_DNA"/>
</dbReference>
<evidence type="ECO:0000256" key="3">
    <source>
        <dbReference type="ARBA" id="ARBA00022605"/>
    </source>
</evidence>
<feature type="domain" description="Nucleoside phosphorylase" evidence="6">
    <location>
        <begin position="6"/>
        <end position="236"/>
    </location>
</feature>